<dbReference type="InterPro" id="IPR003784">
    <property type="entry name" value="BioY"/>
</dbReference>
<dbReference type="GO" id="GO:0005886">
    <property type="term" value="C:plasma membrane"/>
    <property type="evidence" value="ECO:0007669"/>
    <property type="project" value="UniProtKB-SubCell"/>
</dbReference>
<feature type="transmembrane region" description="Helical" evidence="9">
    <location>
        <begin position="80"/>
        <end position="99"/>
    </location>
</feature>
<feature type="transmembrane region" description="Helical" evidence="9">
    <location>
        <begin position="57"/>
        <end position="74"/>
    </location>
</feature>
<organism evidence="10">
    <name type="scientific">Curvibacter symbiont subsp. Hydra magnipapillata</name>
    <dbReference type="NCBI Taxonomy" id="667019"/>
    <lineage>
        <taxon>Bacteria</taxon>
        <taxon>Pseudomonadati</taxon>
        <taxon>Pseudomonadota</taxon>
        <taxon>Betaproteobacteria</taxon>
        <taxon>Burkholderiales</taxon>
        <taxon>Comamonadaceae</taxon>
        <taxon>Curvibacter</taxon>
    </lineage>
</organism>
<dbReference type="PANTHER" id="PTHR34295">
    <property type="entry name" value="BIOTIN TRANSPORTER BIOY"/>
    <property type="match status" value="1"/>
</dbReference>
<keyword evidence="6 9" id="KW-1133">Transmembrane helix</keyword>
<feature type="transmembrane region" description="Helical" evidence="9">
    <location>
        <begin position="106"/>
        <end position="123"/>
    </location>
</feature>
<feature type="transmembrane region" description="Helical" evidence="9">
    <location>
        <begin position="164"/>
        <end position="189"/>
    </location>
</feature>
<dbReference type="Gene3D" id="1.10.1760.20">
    <property type="match status" value="1"/>
</dbReference>
<feature type="compositionally biased region" description="Basic residues" evidence="8">
    <location>
        <begin position="28"/>
        <end position="37"/>
    </location>
</feature>
<evidence type="ECO:0000256" key="1">
    <source>
        <dbReference type="ARBA" id="ARBA00004651"/>
    </source>
</evidence>
<evidence type="ECO:0000256" key="3">
    <source>
        <dbReference type="ARBA" id="ARBA00022448"/>
    </source>
</evidence>
<dbReference type="Pfam" id="PF02632">
    <property type="entry name" value="BioY"/>
    <property type="match status" value="1"/>
</dbReference>
<keyword evidence="7 9" id="KW-0472">Membrane</keyword>
<reference evidence="10" key="1">
    <citation type="journal article" date="2010" name="Nature">
        <title>The Dynamic genome of Hydra.</title>
        <authorList>
            <person name="Chapman J.A."/>
            <person name="Kirkness E.F."/>
            <person name="Simakov O."/>
            <person name="Hampson S.E."/>
            <person name="Mitros T."/>
            <person name="Weinmaier T."/>
            <person name="Rattei T."/>
            <person name="Balasubramanian P.G."/>
            <person name="Borman J."/>
            <person name="Busam D."/>
            <person name="Disbennett K."/>
            <person name="Pfannkoch C."/>
            <person name="Sumin N."/>
            <person name="Sutton G."/>
            <person name="Viswanathan L."/>
            <person name="Walenz B."/>
            <person name="Goodstein D.M."/>
            <person name="Hellsten U."/>
            <person name="Kawashima T."/>
            <person name="Prochnik S.E."/>
            <person name="Putnam N.H."/>
            <person name="Shu S."/>
            <person name="Blumberg B."/>
            <person name="Dana C.E."/>
            <person name="Gee L."/>
            <person name="Kibler D.F."/>
            <person name="Law L."/>
            <person name="Lindgens D."/>
            <person name="Martinez D.E."/>
            <person name="Peng J."/>
            <person name="Wigge P.A."/>
            <person name="Bertulat B."/>
            <person name="Guder C."/>
            <person name="Nakamura Y."/>
            <person name="Ozbek S."/>
            <person name="Watanabe H."/>
            <person name="Khalturin K."/>
            <person name="Hemmrich G."/>
            <person name="Franke A."/>
            <person name="Augustin R."/>
            <person name="Fraune S."/>
            <person name="Hayakawa E."/>
            <person name="Hayakawa S."/>
            <person name="Hirose M."/>
            <person name="Hwang J."/>
            <person name="Ikeo K."/>
            <person name="Nishimiya-Fujisawa C."/>
            <person name="Ogura A."/>
            <person name="Takahashi T."/>
            <person name="Steinmetz P.R."/>
            <person name="Zhang X."/>
            <person name="Aufschnaiter R."/>
            <person name="Eder M.K."/>
            <person name="Gorny A.K."/>
            <person name="Salvenmoser W."/>
            <person name="Heimberg A.M."/>
            <person name="Wheeler B.M."/>
            <person name="Peterson K.J."/>
            <person name="Boettger A."/>
            <person name="Tischler P."/>
            <person name="Wolf A."/>
            <person name="Gojobori T."/>
            <person name="Remington K.A."/>
            <person name="Strausberg R.L."/>
            <person name="Venter J."/>
            <person name="Technau U."/>
            <person name="Hobmayer B."/>
            <person name="Bosch T.C."/>
            <person name="Holstein T.W."/>
            <person name="Fujisawa T."/>
            <person name="Bode H.R."/>
            <person name="David C.N."/>
            <person name="Rokhsar D.S."/>
            <person name="Steele R.E."/>
        </authorList>
    </citation>
    <scope>NUCLEOTIDE SEQUENCE</scope>
</reference>
<dbReference type="EMBL" id="FN543107">
    <property type="protein sequence ID" value="CBA31836.1"/>
    <property type="molecule type" value="Genomic_DNA"/>
</dbReference>
<protein>
    <submittedName>
        <fullName evidence="10">Probable biotin transporter bioY</fullName>
    </submittedName>
</protein>
<proteinExistence type="inferred from homology"/>
<dbReference type="GO" id="GO:0015225">
    <property type="term" value="F:biotin transmembrane transporter activity"/>
    <property type="evidence" value="ECO:0007669"/>
    <property type="project" value="InterPro"/>
</dbReference>
<evidence type="ECO:0000256" key="8">
    <source>
        <dbReference type="SAM" id="MobiDB-lite"/>
    </source>
</evidence>
<evidence type="ECO:0000256" key="5">
    <source>
        <dbReference type="ARBA" id="ARBA00022692"/>
    </source>
</evidence>
<comment type="subcellular location">
    <subcellularLocation>
        <location evidence="1">Cell membrane</location>
        <topology evidence="1">Multi-pass membrane protein</topology>
    </subcellularLocation>
</comment>
<name>C9YEA5_CURXX</name>
<feature type="region of interest" description="Disordered" evidence="8">
    <location>
        <begin position="1"/>
        <end position="48"/>
    </location>
</feature>
<accession>C9YEA5</accession>
<sequence>MAPAAHRQGWRPATAGATDHPDAANRTPRGRHARRSLGRTAEPKSTTIDPMQRNHSIALVALFAALMAVLGLIPKIDLPFGVPITLQTLGVMLAGCLLGPRLALRALVLFLVAVAIGLPLLSGGRGGFGVFTTPAAGYLLAWPLGAFVAGLVMRTLPASSPRRVALSAFVASAIGGLLVIHASGVVGLMKIAGMSFTQALIATSAFVPGDLIKCVLTAVVCHTVARGLPDWKFGKQGA</sequence>
<evidence type="ECO:0000256" key="6">
    <source>
        <dbReference type="ARBA" id="ARBA00022989"/>
    </source>
</evidence>
<dbReference type="AlphaFoldDB" id="C9YEA5"/>
<keyword evidence="4" id="KW-1003">Cell membrane</keyword>
<dbReference type="PANTHER" id="PTHR34295:SF4">
    <property type="entry name" value="BIOTIN TRANSPORTER BIOY-RELATED"/>
    <property type="match status" value="1"/>
</dbReference>
<evidence type="ECO:0000256" key="7">
    <source>
        <dbReference type="ARBA" id="ARBA00023136"/>
    </source>
</evidence>
<evidence type="ECO:0000313" key="10">
    <source>
        <dbReference type="EMBL" id="CBA31836.1"/>
    </source>
</evidence>
<feature type="transmembrane region" description="Helical" evidence="9">
    <location>
        <begin position="135"/>
        <end position="152"/>
    </location>
</feature>
<evidence type="ECO:0000256" key="4">
    <source>
        <dbReference type="ARBA" id="ARBA00022475"/>
    </source>
</evidence>
<keyword evidence="5 9" id="KW-0812">Transmembrane</keyword>
<gene>
    <name evidence="10" type="primary">bioY</name>
    <name evidence="10" type="ORF">Csp_D29110</name>
</gene>
<comment type="similarity">
    <text evidence="2">Belongs to the BioY family.</text>
</comment>
<evidence type="ECO:0000256" key="9">
    <source>
        <dbReference type="SAM" id="Phobius"/>
    </source>
</evidence>
<keyword evidence="3" id="KW-0813">Transport</keyword>
<evidence type="ECO:0000256" key="2">
    <source>
        <dbReference type="ARBA" id="ARBA00010692"/>
    </source>
</evidence>